<dbReference type="GO" id="GO:0043005">
    <property type="term" value="C:neuron projection"/>
    <property type="evidence" value="ECO:0007669"/>
    <property type="project" value="TreeGrafter"/>
</dbReference>
<keyword evidence="2" id="KW-1003">Cell membrane</keyword>
<feature type="transmembrane region" description="Helical" evidence="9">
    <location>
        <begin position="106"/>
        <end position="130"/>
    </location>
</feature>
<dbReference type="GO" id="GO:0005886">
    <property type="term" value="C:plasma membrane"/>
    <property type="evidence" value="ECO:0007669"/>
    <property type="project" value="UniProtKB-SubCell"/>
</dbReference>
<dbReference type="GO" id="GO:0042277">
    <property type="term" value="F:peptide binding"/>
    <property type="evidence" value="ECO:0007669"/>
    <property type="project" value="TreeGrafter"/>
</dbReference>
<feature type="transmembrane region" description="Helical" evidence="9">
    <location>
        <begin position="151"/>
        <end position="171"/>
    </location>
</feature>
<evidence type="ECO:0000313" key="14">
    <source>
        <dbReference type="EMBL" id="CAF3847136.1"/>
    </source>
</evidence>
<evidence type="ECO:0000256" key="3">
    <source>
        <dbReference type="ARBA" id="ARBA00022692"/>
    </source>
</evidence>
<evidence type="ECO:0000256" key="1">
    <source>
        <dbReference type="ARBA" id="ARBA00004651"/>
    </source>
</evidence>
<dbReference type="EMBL" id="CAJNOE010000029">
    <property type="protein sequence ID" value="CAF0765998.1"/>
    <property type="molecule type" value="Genomic_DNA"/>
</dbReference>
<dbReference type="PROSITE" id="PS50262">
    <property type="entry name" value="G_PROTEIN_RECEP_F1_2"/>
    <property type="match status" value="1"/>
</dbReference>
<dbReference type="Proteomes" id="UP000663891">
    <property type="component" value="Unassembled WGS sequence"/>
</dbReference>
<organism evidence="15 17">
    <name type="scientific">Adineta steineri</name>
    <dbReference type="NCBI Taxonomy" id="433720"/>
    <lineage>
        <taxon>Eukaryota</taxon>
        <taxon>Metazoa</taxon>
        <taxon>Spiralia</taxon>
        <taxon>Gnathifera</taxon>
        <taxon>Rotifera</taxon>
        <taxon>Eurotatoria</taxon>
        <taxon>Bdelloidea</taxon>
        <taxon>Adinetida</taxon>
        <taxon>Adinetidae</taxon>
        <taxon>Adineta</taxon>
    </lineage>
</organism>
<dbReference type="EMBL" id="CAJNOG010000037">
    <property type="protein sequence ID" value="CAF0815830.1"/>
    <property type="molecule type" value="Genomic_DNA"/>
</dbReference>
<evidence type="ECO:0000256" key="8">
    <source>
        <dbReference type="ARBA" id="ARBA00023224"/>
    </source>
</evidence>
<dbReference type="Proteomes" id="UP000663844">
    <property type="component" value="Unassembled WGS sequence"/>
</dbReference>
<dbReference type="Proteomes" id="UP000663881">
    <property type="component" value="Unassembled WGS sequence"/>
</dbReference>
<dbReference type="EMBL" id="CAJOBB010001366">
    <property type="protein sequence ID" value="CAF3847136.1"/>
    <property type="molecule type" value="Genomic_DNA"/>
</dbReference>
<dbReference type="GO" id="GO:0004930">
    <property type="term" value="F:G protein-coupled receptor activity"/>
    <property type="evidence" value="ECO:0007669"/>
    <property type="project" value="UniProtKB-KW"/>
</dbReference>
<feature type="transmembrane region" description="Helical" evidence="9">
    <location>
        <begin position="67"/>
        <end position="86"/>
    </location>
</feature>
<dbReference type="Pfam" id="PF00001">
    <property type="entry name" value="7tm_1"/>
    <property type="match status" value="1"/>
</dbReference>
<dbReference type="PANTHER" id="PTHR24229:SF40">
    <property type="entry name" value="ALLATOSTATIN C RECEPTOR 1-RELATED"/>
    <property type="match status" value="1"/>
</dbReference>
<reference evidence="15" key="1">
    <citation type="submission" date="2021-02" db="EMBL/GenBank/DDBJ databases">
        <authorList>
            <person name="Nowell W R."/>
        </authorList>
    </citation>
    <scope>NUCLEOTIDE SEQUENCE</scope>
</reference>
<name>A0A819FQ84_9BILA</name>
<feature type="transmembrane region" description="Helical" evidence="9">
    <location>
        <begin position="24"/>
        <end position="47"/>
    </location>
</feature>
<dbReference type="Proteomes" id="UP000663860">
    <property type="component" value="Unassembled WGS sequence"/>
</dbReference>
<dbReference type="Proteomes" id="UP000663868">
    <property type="component" value="Unassembled WGS sequence"/>
</dbReference>
<evidence type="ECO:0000256" key="7">
    <source>
        <dbReference type="ARBA" id="ARBA00023170"/>
    </source>
</evidence>
<evidence type="ECO:0000313" key="13">
    <source>
        <dbReference type="EMBL" id="CAF0825338.1"/>
    </source>
</evidence>
<dbReference type="SUPFAM" id="SSF81321">
    <property type="entry name" value="Family A G protein-coupled receptor-like"/>
    <property type="match status" value="1"/>
</dbReference>
<evidence type="ECO:0000256" key="2">
    <source>
        <dbReference type="ARBA" id="ARBA00022475"/>
    </source>
</evidence>
<dbReference type="OrthoDB" id="10033993at2759"/>
<keyword evidence="8" id="KW-0807">Transducer</keyword>
<dbReference type="Gene3D" id="1.20.1070.10">
    <property type="entry name" value="Rhodopsin 7-helix transmembrane proteins"/>
    <property type="match status" value="1"/>
</dbReference>
<dbReference type="EMBL" id="CAJNON010000031">
    <property type="protein sequence ID" value="CAF0825338.1"/>
    <property type="molecule type" value="Genomic_DNA"/>
</dbReference>
<evidence type="ECO:0000313" key="11">
    <source>
        <dbReference type="EMBL" id="CAF0765998.1"/>
    </source>
</evidence>
<dbReference type="PANTHER" id="PTHR24229">
    <property type="entry name" value="NEUROPEPTIDES RECEPTOR"/>
    <property type="match status" value="1"/>
</dbReference>
<gene>
    <name evidence="11" type="ORF">IZO911_LOCUS4995</name>
    <name evidence="12" type="ORF">JYZ213_LOCUS6033</name>
    <name evidence="14" type="ORF">KXQ929_LOCUS19872</name>
    <name evidence="15" type="ORF">OKA104_LOCUS22708</name>
    <name evidence="16" type="ORF">OXD698_LOCUS26445</name>
    <name evidence="13" type="ORF">VCS650_LOCUS5301</name>
</gene>
<evidence type="ECO:0000313" key="12">
    <source>
        <dbReference type="EMBL" id="CAF0815830.1"/>
    </source>
</evidence>
<keyword evidence="3 9" id="KW-0812">Transmembrane</keyword>
<dbReference type="InterPro" id="IPR017452">
    <property type="entry name" value="GPCR_Rhodpsn_7TM"/>
</dbReference>
<comment type="subcellular location">
    <subcellularLocation>
        <location evidence="1">Cell membrane</location>
        <topology evidence="1">Multi-pass membrane protein</topology>
    </subcellularLocation>
</comment>
<proteinExistence type="predicted"/>
<dbReference type="InterPro" id="IPR000276">
    <property type="entry name" value="GPCR_Rhodpsn"/>
</dbReference>
<keyword evidence="7" id="KW-0675">Receptor</keyword>
<evidence type="ECO:0000256" key="6">
    <source>
        <dbReference type="ARBA" id="ARBA00023136"/>
    </source>
</evidence>
<dbReference type="AlphaFoldDB" id="A0A819FQ84"/>
<keyword evidence="5" id="KW-0297">G-protein coupled receptor</keyword>
<protein>
    <recommendedName>
        <fullName evidence="10">G-protein coupled receptors family 1 profile domain-containing protein</fullName>
    </recommendedName>
</protein>
<keyword evidence="6 9" id="KW-0472">Membrane</keyword>
<keyword evidence="4 9" id="KW-1133">Transmembrane helix</keyword>
<feature type="domain" description="G-protein coupled receptors family 1 profile" evidence="10">
    <location>
        <begin position="1"/>
        <end position="211"/>
    </location>
</feature>
<evidence type="ECO:0000313" key="17">
    <source>
        <dbReference type="Proteomes" id="UP000663881"/>
    </source>
</evidence>
<dbReference type="Proteomes" id="UP000663845">
    <property type="component" value="Unassembled WGS sequence"/>
</dbReference>
<sequence>MRILSAGYGIDPTLTSTIWCKARLYFVNGFATVSLICSCLAVIDQFLATSRSVRLRRWSQITWARRLTLVVFIIGWLTNIPWAIYIDILPISGTCTYTNAIFADYLPVYSLVFFSTIPVSVMFTFGYLAYRNIRLTTALTRQRVDRQLTRMICMQVIVVAFCQIPYGIYNGYSLLTANVIKDTDRLDKELFAAKVTALFVYGNFAGNFYVFLVSSSRFRQTVKDKIFWWRPWNQIAPVTVQTA</sequence>
<evidence type="ECO:0000313" key="15">
    <source>
        <dbReference type="EMBL" id="CAF3872969.1"/>
    </source>
</evidence>
<evidence type="ECO:0000259" key="10">
    <source>
        <dbReference type="PROSITE" id="PS50262"/>
    </source>
</evidence>
<evidence type="ECO:0000256" key="4">
    <source>
        <dbReference type="ARBA" id="ARBA00022989"/>
    </source>
</evidence>
<accession>A0A819FQ84</accession>
<evidence type="ECO:0000256" key="5">
    <source>
        <dbReference type="ARBA" id="ARBA00023040"/>
    </source>
</evidence>
<evidence type="ECO:0000313" key="16">
    <source>
        <dbReference type="EMBL" id="CAF3946750.1"/>
    </source>
</evidence>
<feature type="transmembrane region" description="Helical" evidence="9">
    <location>
        <begin position="191"/>
        <end position="213"/>
    </location>
</feature>
<dbReference type="EMBL" id="CAJOAZ010002635">
    <property type="protein sequence ID" value="CAF3946750.1"/>
    <property type="molecule type" value="Genomic_DNA"/>
</dbReference>
<dbReference type="EMBL" id="CAJOAY010001673">
    <property type="protein sequence ID" value="CAF3872969.1"/>
    <property type="molecule type" value="Genomic_DNA"/>
</dbReference>
<comment type="caution">
    <text evidence="15">The sequence shown here is derived from an EMBL/GenBank/DDBJ whole genome shotgun (WGS) entry which is preliminary data.</text>
</comment>
<evidence type="ECO:0000256" key="9">
    <source>
        <dbReference type="SAM" id="Phobius"/>
    </source>
</evidence>